<evidence type="ECO:0000256" key="2">
    <source>
        <dbReference type="ARBA" id="ARBA00022763"/>
    </source>
</evidence>
<keyword evidence="4" id="KW-0234">DNA repair</keyword>
<dbReference type="EMBL" id="JAULJQ010000010">
    <property type="protein sequence ID" value="MDO2409991.1"/>
    <property type="molecule type" value="Genomic_DNA"/>
</dbReference>
<accession>A0ABT8TCJ1</accession>
<dbReference type="PANTHER" id="PTHR12132">
    <property type="entry name" value="DNA REPAIR AND RECOMBINATION PROTEIN RAD52, RAD59"/>
    <property type="match status" value="1"/>
</dbReference>
<evidence type="ECO:0000256" key="3">
    <source>
        <dbReference type="ARBA" id="ARBA00023172"/>
    </source>
</evidence>
<dbReference type="SUPFAM" id="SSF54768">
    <property type="entry name" value="dsRNA-binding domain-like"/>
    <property type="match status" value="1"/>
</dbReference>
<comment type="caution">
    <text evidence="5">The sequence shown here is derived from an EMBL/GenBank/DDBJ whole genome shotgun (WGS) entry which is preliminary data.</text>
</comment>
<protein>
    <submittedName>
        <fullName evidence="5">Rad52/Rad22 family DNA repair protein</fullName>
    </submittedName>
</protein>
<dbReference type="Proteomes" id="UP001171111">
    <property type="component" value="Unassembled WGS sequence"/>
</dbReference>
<proteinExistence type="inferred from homology"/>
<evidence type="ECO:0000313" key="5">
    <source>
        <dbReference type="EMBL" id="MDO2409991.1"/>
    </source>
</evidence>
<evidence type="ECO:0000313" key="6">
    <source>
        <dbReference type="Proteomes" id="UP001171111"/>
    </source>
</evidence>
<sequence length="244" mass="26832">MFNDQQTKALSSELNTDRIKVRDKANIKLSYLEGFDIIDTANNIFGFGGWAYTISSLEQVSQEVNANQNVVICYKAIVKVDVYDIDHSTMISRQDVGFGTGVARSLADAHENSAKEAVTDALKRSLRSFGNQFGNSLYDKSKSVAQNAPSNMPNAPANQNAGFGQNQAIPNQAPSQAMPNQAPNDQVMGDIQSLRNMGLDVVEQNGFLLVRGNNIFAKKDTIKALGFRWDSKTKQWYKQLSNAA</sequence>
<keyword evidence="3" id="KW-0233">DNA recombination</keyword>
<evidence type="ECO:0000256" key="1">
    <source>
        <dbReference type="ARBA" id="ARBA00006638"/>
    </source>
</evidence>
<keyword evidence="2" id="KW-0227">DNA damage</keyword>
<keyword evidence="6" id="KW-1185">Reference proteome</keyword>
<dbReference type="RefSeq" id="WP_302244765.1">
    <property type="nucleotide sequence ID" value="NZ_JAULJQ010000010.1"/>
</dbReference>
<evidence type="ECO:0000256" key="4">
    <source>
        <dbReference type="ARBA" id="ARBA00023204"/>
    </source>
</evidence>
<name>A0ABT8TCJ1_9BACT</name>
<dbReference type="Pfam" id="PF04098">
    <property type="entry name" value="Rad52_Rad22"/>
    <property type="match status" value="1"/>
</dbReference>
<dbReference type="InterPro" id="IPR007232">
    <property type="entry name" value="Rad52_Rad59_Rad22"/>
</dbReference>
<dbReference type="InterPro" id="IPR041247">
    <property type="entry name" value="Rad52_fam"/>
</dbReference>
<dbReference type="Gene3D" id="3.30.390.80">
    <property type="entry name" value="DNA repair protein Rad52/59/22"/>
    <property type="match status" value="1"/>
</dbReference>
<dbReference type="PANTHER" id="PTHR12132:SF1">
    <property type="entry name" value="DNA REPAIR PROTEIN RAD52 HOMOLOG"/>
    <property type="match status" value="1"/>
</dbReference>
<gene>
    <name evidence="5" type="ORF">Q2362_07830</name>
</gene>
<comment type="similarity">
    <text evidence="1">Belongs to the RAD52 family.</text>
</comment>
<organism evidence="5 6">
    <name type="scientific">Campylobacter magnus</name>
    <dbReference type="NCBI Taxonomy" id="3026462"/>
    <lineage>
        <taxon>Bacteria</taxon>
        <taxon>Pseudomonadati</taxon>
        <taxon>Campylobacterota</taxon>
        <taxon>Epsilonproteobacteria</taxon>
        <taxon>Campylobacterales</taxon>
        <taxon>Campylobacteraceae</taxon>
        <taxon>Campylobacter</taxon>
    </lineage>
</organism>
<reference evidence="5 6" key="1">
    <citation type="submission" date="2023-06" db="EMBL/GenBank/DDBJ databases">
        <title>Campylobacter magnum sp. nov., isolated from cecal contents of domestic pigs (Sus scrofa domesticus).</title>
        <authorList>
            <person name="Papic B."/>
            <person name="Gruntar I."/>
        </authorList>
    </citation>
    <scope>NUCLEOTIDE SEQUENCE [LARGE SCALE GENOMIC DNA]</scope>
    <source>
        <strain evidence="6">34484-21</strain>
    </source>
</reference>
<dbReference type="InterPro" id="IPR042525">
    <property type="entry name" value="Rad52_Rad59_Rad22_sf"/>
</dbReference>